<reference evidence="2" key="1">
    <citation type="submission" date="2020-10" db="EMBL/GenBank/DDBJ databases">
        <authorList>
            <person name="Gilroy R."/>
        </authorList>
    </citation>
    <scope>NUCLEOTIDE SEQUENCE</scope>
    <source>
        <strain evidence="2">CHK160-1198</strain>
    </source>
</reference>
<feature type="domain" description="YgjP-like metallopeptidase" evidence="1">
    <location>
        <begin position="26"/>
        <end position="232"/>
    </location>
</feature>
<evidence type="ECO:0000313" key="3">
    <source>
        <dbReference type="Proteomes" id="UP000824099"/>
    </source>
</evidence>
<evidence type="ECO:0000313" key="2">
    <source>
        <dbReference type="EMBL" id="HIU64931.1"/>
    </source>
</evidence>
<dbReference type="AlphaFoldDB" id="A0A9D1MR37"/>
<protein>
    <submittedName>
        <fullName evidence="2">M48 family metallopeptidase</fullName>
    </submittedName>
</protein>
<sequence>MKPQRLEFFCYKDKSIPVEIIRSQRKTIALAVAATAKIVVRIPLQVPLAEVAVILQEKERWLYAKLAYWESCKEQKRIFEVAHGRSILFQGKFYSLKIAYEPAKPIGVRLERNQLLVNTEDATEVNSLLKGWYYEQTSVMLKQGLQKAQAMFALRPRVLRVKEQKKRWGSCTYDNKLLFNWRLAMAPQFVVEYVLLHEMCHMLVKNHSVLFWAEVAKRCPSYKVAKQWLKENGVNMQIPS</sequence>
<gene>
    <name evidence="2" type="ORF">IAB06_07865</name>
</gene>
<proteinExistence type="predicted"/>
<dbReference type="InterPro" id="IPR002725">
    <property type="entry name" value="YgjP-like_metallopeptidase"/>
</dbReference>
<dbReference type="EMBL" id="DVNI01000134">
    <property type="protein sequence ID" value="HIU64931.1"/>
    <property type="molecule type" value="Genomic_DNA"/>
</dbReference>
<dbReference type="PANTHER" id="PTHR30399:SF1">
    <property type="entry name" value="UTP PYROPHOSPHATASE"/>
    <property type="match status" value="1"/>
</dbReference>
<dbReference type="PANTHER" id="PTHR30399">
    <property type="entry name" value="UNCHARACTERIZED PROTEIN YGJP"/>
    <property type="match status" value="1"/>
</dbReference>
<comment type="caution">
    <text evidence="2">The sequence shown here is derived from an EMBL/GenBank/DDBJ whole genome shotgun (WGS) entry which is preliminary data.</text>
</comment>
<dbReference type="Proteomes" id="UP000824099">
    <property type="component" value="Unassembled WGS sequence"/>
</dbReference>
<dbReference type="Pfam" id="PF01863">
    <property type="entry name" value="YgjP-like"/>
    <property type="match status" value="1"/>
</dbReference>
<name>A0A9D1MR37_9FIRM</name>
<dbReference type="Gene3D" id="3.30.2010.10">
    <property type="entry name" value="Metalloproteases ('zincins'), catalytic domain"/>
    <property type="match status" value="1"/>
</dbReference>
<accession>A0A9D1MR37</accession>
<dbReference type="InterPro" id="IPR053136">
    <property type="entry name" value="UTP_pyrophosphatase-like"/>
</dbReference>
<evidence type="ECO:0000259" key="1">
    <source>
        <dbReference type="Pfam" id="PF01863"/>
    </source>
</evidence>
<reference evidence="2" key="2">
    <citation type="journal article" date="2021" name="PeerJ">
        <title>Extensive microbial diversity within the chicken gut microbiome revealed by metagenomics and culture.</title>
        <authorList>
            <person name="Gilroy R."/>
            <person name="Ravi A."/>
            <person name="Getino M."/>
            <person name="Pursley I."/>
            <person name="Horton D.L."/>
            <person name="Alikhan N.F."/>
            <person name="Baker D."/>
            <person name="Gharbi K."/>
            <person name="Hall N."/>
            <person name="Watson M."/>
            <person name="Adriaenssens E.M."/>
            <person name="Foster-Nyarko E."/>
            <person name="Jarju S."/>
            <person name="Secka A."/>
            <person name="Antonio M."/>
            <person name="Oren A."/>
            <person name="Chaudhuri R.R."/>
            <person name="La Ragione R."/>
            <person name="Hildebrand F."/>
            <person name="Pallen M.J."/>
        </authorList>
    </citation>
    <scope>NUCLEOTIDE SEQUENCE</scope>
    <source>
        <strain evidence="2">CHK160-1198</strain>
    </source>
</reference>
<dbReference type="CDD" id="cd07344">
    <property type="entry name" value="M48_yhfN_like"/>
    <property type="match status" value="1"/>
</dbReference>
<organism evidence="2 3">
    <name type="scientific">Candidatus Avacidaminococcus intestinavium</name>
    <dbReference type="NCBI Taxonomy" id="2840684"/>
    <lineage>
        <taxon>Bacteria</taxon>
        <taxon>Bacillati</taxon>
        <taxon>Bacillota</taxon>
        <taxon>Negativicutes</taxon>
        <taxon>Acidaminococcales</taxon>
        <taxon>Acidaminococcaceae</taxon>
        <taxon>Acidaminococcaceae incertae sedis</taxon>
        <taxon>Candidatus Avacidaminococcus</taxon>
    </lineage>
</organism>